<keyword evidence="3 6" id="KW-0418">Kinase</keyword>
<dbReference type="RefSeq" id="WP_132546945.1">
    <property type="nucleotide sequence ID" value="NZ_SMAA01000001.1"/>
</dbReference>
<keyword evidence="4" id="KW-0067">ATP-binding</keyword>
<dbReference type="Gene3D" id="3.30.230.10">
    <property type="match status" value="1"/>
</dbReference>
<protein>
    <submittedName>
        <fullName evidence="6">Threonine kinase</fullName>
    </submittedName>
</protein>
<name>A0A4R3KF43_9FIRM</name>
<dbReference type="GO" id="GO:0005524">
    <property type="term" value="F:ATP binding"/>
    <property type="evidence" value="ECO:0007669"/>
    <property type="project" value="UniProtKB-KW"/>
</dbReference>
<organism evidence="6 7">
    <name type="scientific">Pectinatus cerevisiiphilus</name>
    <dbReference type="NCBI Taxonomy" id="86956"/>
    <lineage>
        <taxon>Bacteria</taxon>
        <taxon>Bacillati</taxon>
        <taxon>Bacillota</taxon>
        <taxon>Negativicutes</taxon>
        <taxon>Selenomonadales</taxon>
        <taxon>Selenomonadaceae</taxon>
        <taxon>Pectinatus</taxon>
    </lineage>
</organism>
<evidence type="ECO:0000256" key="1">
    <source>
        <dbReference type="ARBA" id="ARBA00022679"/>
    </source>
</evidence>
<evidence type="ECO:0000256" key="4">
    <source>
        <dbReference type="ARBA" id="ARBA00022840"/>
    </source>
</evidence>
<dbReference type="PANTHER" id="PTHR43527">
    <property type="entry name" value="4-DIPHOSPHOCYTIDYL-2-C-METHYL-D-ERYTHRITOL KINASE, CHLOROPLASTIC"/>
    <property type="match status" value="1"/>
</dbReference>
<dbReference type="Proteomes" id="UP000295188">
    <property type="component" value="Unassembled WGS sequence"/>
</dbReference>
<sequence>MSVAVKVPGACGELVQGVIDGTPFLVTCPINMWSTATAFIKPNEAGTVLQEKAAYALQKLCAQLSIDKKNITIGLSTQLLKSKGMSSSSADIAAVCKAAALSQKKILTEAQTARLAAGIEPTDGVFCRGIVKFNHITGEILAYLGDPPPLKILVFDCGGKVDTVVFNQRGELPHLNEQKQCQVKKALALVEYGIKNKDVEAIGEGATISAVANQSILYKEDLADIIEIVKAYKGQGVNVAHSGTLIGAIFTAQENIEVLYGCIKAIKERCPYTKYLFATELVSGGFFDNMGKRIN</sequence>
<accession>A0A4R3KF43</accession>
<dbReference type="OrthoDB" id="4548147at2"/>
<dbReference type="InterPro" id="IPR014721">
    <property type="entry name" value="Ribsml_uS5_D2-typ_fold_subgr"/>
</dbReference>
<dbReference type="EMBL" id="SMAA01000001">
    <property type="protein sequence ID" value="TCS81974.1"/>
    <property type="molecule type" value="Genomic_DNA"/>
</dbReference>
<keyword evidence="2" id="KW-0547">Nucleotide-binding</keyword>
<evidence type="ECO:0000256" key="2">
    <source>
        <dbReference type="ARBA" id="ARBA00022741"/>
    </source>
</evidence>
<dbReference type="InterPro" id="IPR012363">
    <property type="entry name" value="PduX"/>
</dbReference>
<proteinExistence type="predicted"/>
<gene>
    <name evidence="6" type="ORF">EDC37_101145</name>
</gene>
<feature type="domain" description="GHMP kinase N-terminal" evidence="5">
    <location>
        <begin position="56"/>
        <end position="120"/>
    </location>
</feature>
<reference evidence="6 7" key="1">
    <citation type="submission" date="2019-03" db="EMBL/GenBank/DDBJ databases">
        <title>Genomic Encyclopedia of Type Strains, Phase IV (KMG-IV): sequencing the most valuable type-strain genomes for metagenomic binning, comparative biology and taxonomic classification.</title>
        <authorList>
            <person name="Goeker M."/>
        </authorList>
    </citation>
    <scope>NUCLEOTIDE SEQUENCE [LARGE SCALE GENOMIC DNA]</scope>
    <source>
        <strain evidence="6 7">DSM 20467</strain>
    </source>
</reference>
<dbReference type="InterPro" id="IPR006204">
    <property type="entry name" value="GHMP_kinase_N_dom"/>
</dbReference>
<dbReference type="Pfam" id="PF00288">
    <property type="entry name" value="GHMP_kinases_N"/>
    <property type="match status" value="1"/>
</dbReference>
<dbReference type="InterPro" id="IPR020568">
    <property type="entry name" value="Ribosomal_Su5_D2-typ_SF"/>
</dbReference>
<evidence type="ECO:0000313" key="7">
    <source>
        <dbReference type="Proteomes" id="UP000295188"/>
    </source>
</evidence>
<comment type="caution">
    <text evidence="6">The sequence shown here is derived from an EMBL/GenBank/DDBJ whole genome shotgun (WGS) entry which is preliminary data.</text>
</comment>
<evidence type="ECO:0000256" key="3">
    <source>
        <dbReference type="ARBA" id="ARBA00022777"/>
    </source>
</evidence>
<keyword evidence="1" id="KW-0808">Transferase</keyword>
<dbReference type="GO" id="GO:0016301">
    <property type="term" value="F:kinase activity"/>
    <property type="evidence" value="ECO:0007669"/>
    <property type="project" value="UniProtKB-KW"/>
</dbReference>
<dbReference type="PANTHER" id="PTHR43527:SF1">
    <property type="entry name" value="L-THREONINE KINASE"/>
    <property type="match status" value="1"/>
</dbReference>
<evidence type="ECO:0000313" key="6">
    <source>
        <dbReference type="EMBL" id="TCS81974.1"/>
    </source>
</evidence>
<evidence type="ECO:0000259" key="5">
    <source>
        <dbReference type="Pfam" id="PF00288"/>
    </source>
</evidence>
<dbReference type="SUPFAM" id="SSF54211">
    <property type="entry name" value="Ribosomal protein S5 domain 2-like"/>
    <property type="match status" value="1"/>
</dbReference>
<dbReference type="AlphaFoldDB" id="A0A4R3KF43"/>
<dbReference type="PIRSF" id="PIRSF033887">
    <property type="entry name" value="PduX"/>
    <property type="match status" value="1"/>
</dbReference>
<keyword evidence="7" id="KW-1185">Reference proteome</keyword>